<name>A0A5C7H0E4_9ROSI</name>
<accession>A0A5C7H0E4</accession>
<feature type="compositionally biased region" description="Basic and acidic residues" evidence="3">
    <location>
        <begin position="1"/>
        <end position="10"/>
    </location>
</feature>
<feature type="domain" description="Remorin C-terminal" evidence="4">
    <location>
        <begin position="75"/>
        <end position="180"/>
    </location>
</feature>
<evidence type="ECO:0000313" key="6">
    <source>
        <dbReference type="Proteomes" id="UP000323000"/>
    </source>
</evidence>
<proteinExistence type="inferred from homology"/>
<evidence type="ECO:0000256" key="2">
    <source>
        <dbReference type="SAM" id="Coils"/>
    </source>
</evidence>
<evidence type="ECO:0000256" key="1">
    <source>
        <dbReference type="ARBA" id="ARBA00005711"/>
    </source>
</evidence>
<evidence type="ECO:0000256" key="3">
    <source>
        <dbReference type="SAM" id="MobiDB-lite"/>
    </source>
</evidence>
<dbReference type="AlphaFoldDB" id="A0A5C7H0E4"/>
<organism evidence="5 6">
    <name type="scientific">Acer yangbiense</name>
    <dbReference type="NCBI Taxonomy" id="1000413"/>
    <lineage>
        <taxon>Eukaryota</taxon>
        <taxon>Viridiplantae</taxon>
        <taxon>Streptophyta</taxon>
        <taxon>Embryophyta</taxon>
        <taxon>Tracheophyta</taxon>
        <taxon>Spermatophyta</taxon>
        <taxon>Magnoliopsida</taxon>
        <taxon>eudicotyledons</taxon>
        <taxon>Gunneridae</taxon>
        <taxon>Pentapetalae</taxon>
        <taxon>rosids</taxon>
        <taxon>malvids</taxon>
        <taxon>Sapindales</taxon>
        <taxon>Sapindaceae</taxon>
        <taxon>Hippocastanoideae</taxon>
        <taxon>Acereae</taxon>
        <taxon>Acer</taxon>
    </lineage>
</organism>
<dbReference type="Pfam" id="PF03763">
    <property type="entry name" value="Remorin_C"/>
    <property type="match status" value="1"/>
</dbReference>
<reference evidence="6" key="1">
    <citation type="journal article" date="2019" name="Gigascience">
        <title>De novo genome assembly of the endangered Acer yangbiense, a plant species with extremely small populations endemic to Yunnan Province, China.</title>
        <authorList>
            <person name="Yang J."/>
            <person name="Wariss H.M."/>
            <person name="Tao L."/>
            <person name="Zhang R."/>
            <person name="Yun Q."/>
            <person name="Hollingsworth P."/>
            <person name="Dao Z."/>
            <person name="Luo G."/>
            <person name="Guo H."/>
            <person name="Ma Y."/>
            <person name="Sun W."/>
        </authorList>
    </citation>
    <scope>NUCLEOTIDE SEQUENCE [LARGE SCALE GENOMIC DNA]</scope>
    <source>
        <strain evidence="6">cv. Malutang</strain>
    </source>
</reference>
<evidence type="ECO:0000259" key="4">
    <source>
        <dbReference type="Pfam" id="PF03763"/>
    </source>
</evidence>
<dbReference type="PANTHER" id="PTHR31775">
    <property type="entry name" value="OS02G0117200 PROTEIN"/>
    <property type="match status" value="1"/>
</dbReference>
<dbReference type="PANTHER" id="PTHR31775:SF5">
    <property type="entry name" value="REMORIN 1.4"/>
    <property type="match status" value="1"/>
</dbReference>
<gene>
    <name evidence="5" type="ORF">EZV62_023032</name>
</gene>
<protein>
    <recommendedName>
        <fullName evidence="4">Remorin C-terminal domain-containing protein</fullName>
    </recommendedName>
</protein>
<feature type="compositionally biased region" description="Basic and acidic residues" evidence="3">
    <location>
        <begin position="24"/>
        <end position="38"/>
    </location>
</feature>
<feature type="region of interest" description="Disordered" evidence="3">
    <location>
        <begin position="1"/>
        <end position="43"/>
    </location>
</feature>
<dbReference type="InterPro" id="IPR005516">
    <property type="entry name" value="Remorin_C"/>
</dbReference>
<keyword evidence="6" id="KW-1185">Reference proteome</keyword>
<dbReference type="OrthoDB" id="684343at2759"/>
<feature type="coiled-coil region" evidence="2">
    <location>
        <begin position="110"/>
        <end position="152"/>
    </location>
</feature>
<dbReference type="EMBL" id="VAHF01000011">
    <property type="protein sequence ID" value="TXG50508.1"/>
    <property type="molecule type" value="Genomic_DNA"/>
</dbReference>
<comment type="caution">
    <text evidence="5">The sequence shown here is derived from an EMBL/GenBank/DDBJ whole genome shotgun (WGS) entry which is preliminary data.</text>
</comment>
<sequence length="187" mass="21037">MAEEDHKKSEPGSSSSSSSLSVDNSHEDHALVNGEEKVPVPNPVAEAEVADPVKEKTFEASFDRDTMFAKVEMEKRLALIKAWEENAKAIVDNKAYKRHSAVGTWENRKKASVESRLKKFEEKLEKKRAEYAERMNNKIAEIHKAAEEKRAMVEAKRGEDVLKIEETGSKFRAAGYVPRKLLACFSG</sequence>
<keyword evidence="2" id="KW-0175">Coiled coil</keyword>
<comment type="similarity">
    <text evidence="1">Belongs to the remorin family.</text>
</comment>
<dbReference type="Proteomes" id="UP000323000">
    <property type="component" value="Chromosome 11"/>
</dbReference>
<evidence type="ECO:0000313" key="5">
    <source>
        <dbReference type="EMBL" id="TXG50508.1"/>
    </source>
</evidence>